<dbReference type="AlphaFoldDB" id="A0A559KI96"/>
<evidence type="ECO:0000313" key="4">
    <source>
        <dbReference type="Proteomes" id="UP000317036"/>
    </source>
</evidence>
<proteinExistence type="predicted"/>
<evidence type="ECO:0000313" key="3">
    <source>
        <dbReference type="EMBL" id="TVY11863.1"/>
    </source>
</evidence>
<dbReference type="PROSITE" id="PS51257">
    <property type="entry name" value="PROKAR_LIPOPROTEIN"/>
    <property type="match status" value="1"/>
</dbReference>
<keyword evidence="1" id="KW-0732">Signal</keyword>
<name>A0A559KI96_9BACL</name>
<feature type="chain" id="PRO_5021818338" description="Spore germination GerAC-like C-terminal domain-containing protein" evidence="1">
    <location>
        <begin position="31"/>
        <end position="361"/>
    </location>
</feature>
<keyword evidence="4" id="KW-1185">Reference proteome</keyword>
<organism evidence="3 4">
    <name type="scientific">Paenibacillus cremeus</name>
    <dbReference type="NCBI Taxonomy" id="2163881"/>
    <lineage>
        <taxon>Bacteria</taxon>
        <taxon>Bacillati</taxon>
        <taxon>Bacillota</taxon>
        <taxon>Bacilli</taxon>
        <taxon>Bacillales</taxon>
        <taxon>Paenibacillaceae</taxon>
        <taxon>Paenibacillus</taxon>
    </lineage>
</organism>
<dbReference type="Pfam" id="PF05504">
    <property type="entry name" value="Spore_GerAC"/>
    <property type="match status" value="1"/>
</dbReference>
<dbReference type="InterPro" id="IPR046953">
    <property type="entry name" value="Spore_GerAC-like_C"/>
</dbReference>
<gene>
    <name evidence="3" type="ORF">FPZ49_00800</name>
</gene>
<feature type="domain" description="Spore germination GerAC-like C-terminal" evidence="2">
    <location>
        <begin position="213"/>
        <end position="361"/>
    </location>
</feature>
<dbReference type="OrthoDB" id="2611838at2"/>
<reference evidence="3 4" key="1">
    <citation type="submission" date="2019-07" db="EMBL/GenBank/DDBJ databases">
        <authorList>
            <person name="Kim J."/>
        </authorList>
    </citation>
    <scope>NUCLEOTIDE SEQUENCE [LARGE SCALE GENOMIC DNA]</scope>
    <source>
        <strain evidence="3 4">JC52</strain>
    </source>
</reference>
<evidence type="ECO:0000259" key="2">
    <source>
        <dbReference type="Pfam" id="PF05504"/>
    </source>
</evidence>
<sequence length="361" mass="38530">MRGIGRMKPALKLVLLLCLSAGVGIGCAKANNGPLKALTEPSAPVTVAGIDASGGGLKVSVLELLPDAGDNKLQAAAVPEMRAQTFVSFHDASWQWERKAPPGLLLIGEEWVRAHGFTASWAKQVQKLGLVHGRKPLVAIASGTAENFMRNAERTRGGMQALAQAQWTQDPLQSRSYGQDDDLVLPFLTDSNEAGASKSIKTAADEPVQAVQAALIKQGRLIGVLAPQQSAMLACLQGDGHLPQLDWQEAEDGSSLSLQHYKLTDVSCKSTVSSNGDLQHAKLHVTLNVHGQPASTGKASGLGEQALNRALSGVVRQLQEQEVDPLHLGDSLRKQYAGIWSPDRWRTAYAKADILLEVQVN</sequence>
<dbReference type="InterPro" id="IPR038501">
    <property type="entry name" value="Spore_GerAC_C_sf"/>
</dbReference>
<feature type="signal peptide" evidence="1">
    <location>
        <begin position="1"/>
        <end position="30"/>
    </location>
</feature>
<comment type="caution">
    <text evidence="3">The sequence shown here is derived from an EMBL/GenBank/DDBJ whole genome shotgun (WGS) entry which is preliminary data.</text>
</comment>
<evidence type="ECO:0000256" key="1">
    <source>
        <dbReference type="SAM" id="SignalP"/>
    </source>
</evidence>
<accession>A0A559KI96</accession>
<dbReference type="EMBL" id="VNJI01000001">
    <property type="protein sequence ID" value="TVY11863.1"/>
    <property type="molecule type" value="Genomic_DNA"/>
</dbReference>
<protein>
    <recommendedName>
        <fullName evidence="2">Spore germination GerAC-like C-terminal domain-containing protein</fullName>
    </recommendedName>
</protein>
<dbReference type="Proteomes" id="UP000317036">
    <property type="component" value="Unassembled WGS sequence"/>
</dbReference>
<dbReference type="RefSeq" id="WP_144842445.1">
    <property type="nucleotide sequence ID" value="NZ_VNJI01000001.1"/>
</dbReference>
<dbReference type="Gene3D" id="3.30.300.210">
    <property type="entry name" value="Nutrient germinant receptor protein C, domain 3"/>
    <property type="match status" value="1"/>
</dbReference>